<dbReference type="CDD" id="cd12956">
    <property type="entry name" value="CBM_SusE-F_like"/>
    <property type="match status" value="1"/>
</dbReference>
<dbReference type="Pfam" id="PF26123">
    <property type="entry name" value="DUF8037"/>
    <property type="match status" value="1"/>
</dbReference>
<gene>
    <name evidence="4" type="ORF">A4D02_28775</name>
</gene>
<proteinExistence type="predicted"/>
<dbReference type="RefSeq" id="WP_041346976.1">
    <property type="nucleotide sequence ID" value="NZ_LWBO01000010.1"/>
</dbReference>
<dbReference type="Pfam" id="PF14292">
    <property type="entry name" value="SusE"/>
    <property type="match status" value="1"/>
</dbReference>
<organism evidence="4 5">
    <name type="scientific">Niastella koreensis</name>
    <dbReference type="NCBI Taxonomy" id="354356"/>
    <lineage>
        <taxon>Bacteria</taxon>
        <taxon>Pseudomonadati</taxon>
        <taxon>Bacteroidota</taxon>
        <taxon>Chitinophagia</taxon>
        <taxon>Chitinophagales</taxon>
        <taxon>Chitinophagaceae</taxon>
        <taxon>Niastella</taxon>
    </lineage>
</organism>
<comment type="caution">
    <text evidence="4">The sequence shown here is derived from an EMBL/GenBank/DDBJ whole genome shotgun (WGS) entry which is preliminary data.</text>
</comment>
<dbReference type="Gene3D" id="2.60.40.3620">
    <property type="match status" value="2"/>
</dbReference>
<feature type="domain" description="DUF8037" evidence="3">
    <location>
        <begin position="158"/>
        <end position="245"/>
    </location>
</feature>
<dbReference type="CDD" id="cd12967">
    <property type="entry name" value="CBM_SusE-F_like_u1"/>
    <property type="match status" value="1"/>
</dbReference>
<name>A0ABX3NY52_9BACT</name>
<reference evidence="4 5" key="1">
    <citation type="submission" date="2016-04" db="EMBL/GenBank/DDBJ databases">
        <authorList>
            <person name="Chen L."/>
            <person name="Zhuang W."/>
            <person name="Wang G."/>
        </authorList>
    </citation>
    <scope>NUCLEOTIDE SEQUENCE [LARGE SCALE GENOMIC DNA]</scope>
    <source>
        <strain evidence="5">GR20</strain>
    </source>
</reference>
<evidence type="ECO:0000313" key="4">
    <source>
        <dbReference type="EMBL" id="OQP49587.1"/>
    </source>
</evidence>
<evidence type="ECO:0008006" key="6">
    <source>
        <dbReference type="Google" id="ProtNLM"/>
    </source>
</evidence>
<accession>A0ABX3NY52</accession>
<dbReference type="InterPro" id="IPR025970">
    <property type="entry name" value="SusE"/>
</dbReference>
<dbReference type="PROSITE" id="PS51257">
    <property type="entry name" value="PROKAR_LIPOPROTEIN"/>
    <property type="match status" value="1"/>
</dbReference>
<feature type="domain" description="SusE outer membrane protein" evidence="2">
    <location>
        <begin position="36"/>
        <end position="132"/>
    </location>
</feature>
<dbReference type="EMBL" id="LWBO01000010">
    <property type="protein sequence ID" value="OQP49587.1"/>
    <property type="molecule type" value="Genomic_DNA"/>
</dbReference>
<keyword evidence="5" id="KW-1185">Reference proteome</keyword>
<evidence type="ECO:0000256" key="1">
    <source>
        <dbReference type="SAM" id="SignalP"/>
    </source>
</evidence>
<dbReference type="InterPro" id="IPR058350">
    <property type="entry name" value="DUF8037"/>
</dbReference>
<feature type="signal peptide" evidence="1">
    <location>
        <begin position="1"/>
        <end position="29"/>
    </location>
</feature>
<evidence type="ECO:0000313" key="5">
    <source>
        <dbReference type="Proteomes" id="UP000192277"/>
    </source>
</evidence>
<keyword evidence="1" id="KW-0732">Signal</keyword>
<dbReference type="Proteomes" id="UP000192277">
    <property type="component" value="Unassembled WGS sequence"/>
</dbReference>
<evidence type="ECO:0000259" key="3">
    <source>
        <dbReference type="Pfam" id="PF26123"/>
    </source>
</evidence>
<sequence>MKKIFMLCTALGTGLVLMLASCKKTGSLAYMGNATAGAVTASANKVVLDVSKMTVADTSILFTIKSASFGYDAAITNELQFDSVGDNWAKAVGVAMDAGASKLPYSTYKLNSLALKLGLPVNAAGQVLVRLKSTVSTVTVYSDPITLTVTPFSAASSVYVPGAYQGWSPAAADSLVSETSNGIYAGVINFTGSDFGFKITTAKNWTAAYGQGSTAGTVSLSGGNLTAPGNGGYLLTLNTDLLTLAYTPQWSVIGDAAGGWSTDTQMYLNKTNNSWYVTMKLTSDGTKTIKFRFKNDWGTNLGAGSGAGTLSSGGGNITIPATAAGGDNYTISINPTTLTYTLVKI</sequence>
<feature type="chain" id="PRO_5046600980" description="SusE outer membrane protein domain-containing protein" evidence="1">
    <location>
        <begin position="30"/>
        <end position="345"/>
    </location>
</feature>
<evidence type="ECO:0000259" key="2">
    <source>
        <dbReference type="Pfam" id="PF14292"/>
    </source>
</evidence>
<protein>
    <recommendedName>
        <fullName evidence="6">SusE outer membrane protein domain-containing protein</fullName>
    </recommendedName>
</protein>